<dbReference type="SMART" id="SM01266">
    <property type="entry name" value="Mac"/>
    <property type="match status" value="1"/>
</dbReference>
<keyword evidence="5" id="KW-1185">Reference proteome</keyword>
<evidence type="ECO:0000256" key="1">
    <source>
        <dbReference type="ARBA" id="ARBA00007274"/>
    </source>
</evidence>
<dbReference type="Gene3D" id="2.160.10.10">
    <property type="entry name" value="Hexapeptide repeat proteins"/>
    <property type="match status" value="1"/>
</dbReference>
<dbReference type="PANTHER" id="PTHR23416">
    <property type="entry name" value="SIALIC ACID SYNTHASE-RELATED"/>
    <property type="match status" value="1"/>
</dbReference>
<dbReference type="OrthoDB" id="25818at2759"/>
<organism evidence="4 5">
    <name type="scientific">Coniochaeta ligniaria NRRL 30616</name>
    <dbReference type="NCBI Taxonomy" id="1408157"/>
    <lineage>
        <taxon>Eukaryota</taxon>
        <taxon>Fungi</taxon>
        <taxon>Dikarya</taxon>
        <taxon>Ascomycota</taxon>
        <taxon>Pezizomycotina</taxon>
        <taxon>Sordariomycetes</taxon>
        <taxon>Sordariomycetidae</taxon>
        <taxon>Coniochaetales</taxon>
        <taxon>Coniochaetaceae</taxon>
        <taxon>Coniochaeta</taxon>
    </lineage>
</organism>
<dbReference type="Pfam" id="PF12464">
    <property type="entry name" value="Mac"/>
    <property type="match status" value="1"/>
</dbReference>
<dbReference type="AlphaFoldDB" id="A0A1J7J0I9"/>
<dbReference type="InParanoid" id="A0A1J7J0I9"/>
<dbReference type="CDD" id="cd03357">
    <property type="entry name" value="LbH_MAT_GAT"/>
    <property type="match status" value="1"/>
</dbReference>
<keyword evidence="2 4" id="KW-0808">Transferase</keyword>
<comment type="similarity">
    <text evidence="1">Belongs to the transferase hexapeptide repeat family.</text>
</comment>
<evidence type="ECO:0000313" key="5">
    <source>
        <dbReference type="Proteomes" id="UP000182658"/>
    </source>
</evidence>
<dbReference type="PANTHER" id="PTHR23416:SF54">
    <property type="entry name" value="ACETYLTRANSFERASE, CYSE_LACA_LPXA_NODL FAMILY (AFU_ORTHOLOGUE AFUA_2G08430)-RELATED"/>
    <property type="match status" value="1"/>
</dbReference>
<evidence type="ECO:0000313" key="4">
    <source>
        <dbReference type="EMBL" id="OIW33270.1"/>
    </source>
</evidence>
<name>A0A1J7J0I9_9PEZI</name>
<dbReference type="InterPro" id="IPR001451">
    <property type="entry name" value="Hexapep"/>
</dbReference>
<gene>
    <name evidence="4" type="ORF">CONLIGDRAFT_167041</name>
</gene>
<evidence type="ECO:0000256" key="2">
    <source>
        <dbReference type="ARBA" id="ARBA00022679"/>
    </source>
</evidence>
<sequence>MNSVDPKENRRRMEAGELYFAFTPDLLADRKRCTVATQRFNNAGADISRRCLVEMWKDIINDTSPLPSEAPSPEEDDALLSTWPWIDGPITKLDYGYNVKLGEGVYVNSGSTWIDTCTIEIGARTLIGPNCSFYSGTHPLDPFLRNGTNGPEAGKPIKIGEDCWFGGNCIVLPGVTIGRGVTVGAGSVVTKDVPDFVVVVGNPARVLKKIETALDGEGRYD</sequence>
<dbReference type="InterPro" id="IPR024688">
    <property type="entry name" value="Mac_dom"/>
</dbReference>
<dbReference type="Proteomes" id="UP000182658">
    <property type="component" value="Unassembled WGS sequence"/>
</dbReference>
<evidence type="ECO:0000259" key="3">
    <source>
        <dbReference type="SMART" id="SM01266"/>
    </source>
</evidence>
<proteinExistence type="inferred from homology"/>
<dbReference type="EMBL" id="KV875094">
    <property type="protein sequence ID" value="OIW33270.1"/>
    <property type="molecule type" value="Genomic_DNA"/>
</dbReference>
<protein>
    <submittedName>
        <fullName evidence="4">Galactoside O-acetyltransferase</fullName>
    </submittedName>
</protein>
<dbReference type="GO" id="GO:0016407">
    <property type="term" value="F:acetyltransferase activity"/>
    <property type="evidence" value="ECO:0007669"/>
    <property type="project" value="InterPro"/>
</dbReference>
<dbReference type="FunCoup" id="A0A1J7J0I9">
    <property type="interactions" value="11"/>
</dbReference>
<dbReference type="Pfam" id="PF14602">
    <property type="entry name" value="Hexapep_2"/>
    <property type="match status" value="1"/>
</dbReference>
<accession>A0A1J7J0I9</accession>
<dbReference type="SUPFAM" id="SSF51161">
    <property type="entry name" value="Trimeric LpxA-like enzymes"/>
    <property type="match status" value="1"/>
</dbReference>
<feature type="domain" description="Maltose/galactoside acetyltransferase" evidence="3">
    <location>
        <begin position="10"/>
        <end position="65"/>
    </location>
</feature>
<dbReference type="GO" id="GO:0008374">
    <property type="term" value="F:O-acyltransferase activity"/>
    <property type="evidence" value="ECO:0007669"/>
    <property type="project" value="TreeGrafter"/>
</dbReference>
<dbReference type="STRING" id="1408157.A0A1J7J0I9"/>
<dbReference type="InterPro" id="IPR051159">
    <property type="entry name" value="Hexapeptide_acetyltransf"/>
</dbReference>
<reference evidence="4 5" key="1">
    <citation type="submission" date="2016-10" db="EMBL/GenBank/DDBJ databases">
        <title>Draft genome sequence of Coniochaeta ligniaria NRRL30616, a lignocellulolytic fungus for bioabatement of inhibitors in plant biomass hydrolysates.</title>
        <authorList>
            <consortium name="DOE Joint Genome Institute"/>
            <person name="Jimenez D.J."/>
            <person name="Hector R.E."/>
            <person name="Riley R."/>
            <person name="Sun H."/>
            <person name="Grigoriev I.V."/>
            <person name="Van Elsas J.D."/>
            <person name="Nichols N.N."/>
        </authorList>
    </citation>
    <scope>NUCLEOTIDE SEQUENCE [LARGE SCALE GENOMIC DNA]</scope>
    <source>
        <strain evidence="4 5">NRRL 30616</strain>
    </source>
</reference>
<dbReference type="InterPro" id="IPR011004">
    <property type="entry name" value="Trimer_LpxA-like_sf"/>
</dbReference>